<feature type="domain" description="DUF302" evidence="2">
    <location>
        <begin position="77"/>
        <end position="132"/>
    </location>
</feature>
<sequence>MRASAHRRLLPAILAAVLSLAPAMAPAAGWDAPLAARDGWSVVATPHPFETLLERLRRVVEAEGLFVVTEAGPTGAARARGITIPGNRVVGVFNNVFAVRLLEISVAAMIEAPLRFYVTENPDGTATLAYKLPSTVFAPYADEGGAPLAEVAAELDGIFSAISAQATAP</sequence>
<accession>A0A8J7M947</accession>
<dbReference type="AlphaFoldDB" id="A0A8J7M947"/>
<dbReference type="Gene3D" id="3.30.310.70">
    <property type="entry name" value="TT1751-like domain"/>
    <property type="match status" value="1"/>
</dbReference>
<proteinExistence type="predicted"/>
<dbReference type="Pfam" id="PF03625">
    <property type="entry name" value="DUF302"/>
    <property type="match status" value="1"/>
</dbReference>
<evidence type="ECO:0000256" key="1">
    <source>
        <dbReference type="SAM" id="SignalP"/>
    </source>
</evidence>
<organism evidence="3 4">
    <name type="scientific">Thermohalobaculum xanthum</name>
    <dbReference type="NCBI Taxonomy" id="2753746"/>
    <lineage>
        <taxon>Bacteria</taxon>
        <taxon>Pseudomonadati</taxon>
        <taxon>Pseudomonadota</taxon>
        <taxon>Alphaproteobacteria</taxon>
        <taxon>Rhodobacterales</taxon>
        <taxon>Paracoccaceae</taxon>
        <taxon>Thermohalobaculum</taxon>
    </lineage>
</organism>
<dbReference type="EMBL" id="JAEHHL010000006">
    <property type="protein sequence ID" value="MBK0399714.1"/>
    <property type="molecule type" value="Genomic_DNA"/>
</dbReference>
<protein>
    <submittedName>
        <fullName evidence="3">DUF302 domain-containing protein</fullName>
    </submittedName>
</protein>
<dbReference type="PANTHER" id="PTHR38342">
    <property type="entry name" value="SLR5037 PROTEIN"/>
    <property type="match status" value="1"/>
</dbReference>
<dbReference type="InterPro" id="IPR035923">
    <property type="entry name" value="TT1751-like_sf"/>
</dbReference>
<keyword evidence="4" id="KW-1185">Reference proteome</keyword>
<gene>
    <name evidence="3" type="ORF">H0I76_10975</name>
</gene>
<dbReference type="InterPro" id="IPR005180">
    <property type="entry name" value="DUF302"/>
</dbReference>
<evidence type="ECO:0000259" key="2">
    <source>
        <dbReference type="Pfam" id="PF03625"/>
    </source>
</evidence>
<keyword evidence="1" id="KW-0732">Signal</keyword>
<dbReference type="Proteomes" id="UP000655420">
    <property type="component" value="Unassembled WGS sequence"/>
</dbReference>
<dbReference type="RefSeq" id="WP_200609907.1">
    <property type="nucleotide sequence ID" value="NZ_JAEHHL010000006.1"/>
</dbReference>
<name>A0A8J7M947_9RHOB</name>
<comment type="caution">
    <text evidence="3">The sequence shown here is derived from an EMBL/GenBank/DDBJ whole genome shotgun (WGS) entry which is preliminary data.</text>
</comment>
<feature type="chain" id="PRO_5035210790" evidence="1">
    <location>
        <begin position="28"/>
        <end position="169"/>
    </location>
</feature>
<feature type="signal peptide" evidence="1">
    <location>
        <begin position="1"/>
        <end position="27"/>
    </location>
</feature>
<evidence type="ECO:0000313" key="4">
    <source>
        <dbReference type="Proteomes" id="UP000655420"/>
    </source>
</evidence>
<dbReference type="SUPFAM" id="SSF103247">
    <property type="entry name" value="TT1751-like"/>
    <property type="match status" value="1"/>
</dbReference>
<evidence type="ECO:0000313" key="3">
    <source>
        <dbReference type="EMBL" id="MBK0399714.1"/>
    </source>
</evidence>
<dbReference type="PANTHER" id="PTHR38342:SF2">
    <property type="entry name" value="INNER MEMBRANE OR EXPORTED"/>
    <property type="match status" value="1"/>
</dbReference>
<reference evidence="3" key="1">
    <citation type="submission" date="2020-12" db="EMBL/GenBank/DDBJ databases">
        <title>Bacterial taxonomy.</title>
        <authorList>
            <person name="Pan X."/>
        </authorList>
    </citation>
    <scope>NUCLEOTIDE SEQUENCE</scope>
    <source>
        <strain evidence="3">M0105</strain>
    </source>
</reference>
<dbReference type="CDD" id="cd14797">
    <property type="entry name" value="DUF302"/>
    <property type="match status" value="1"/>
</dbReference>